<evidence type="ECO:0000313" key="1">
    <source>
        <dbReference type="EMBL" id="OAA74387.1"/>
    </source>
</evidence>
<dbReference type="EMBL" id="AZHF01000006">
    <property type="protein sequence ID" value="OAA74387.1"/>
    <property type="molecule type" value="Genomic_DNA"/>
</dbReference>
<keyword evidence="2" id="KW-1185">Reference proteome</keyword>
<organism evidence="1 2">
    <name type="scientific">Akanthomyces lecanii RCEF 1005</name>
    <dbReference type="NCBI Taxonomy" id="1081108"/>
    <lineage>
        <taxon>Eukaryota</taxon>
        <taxon>Fungi</taxon>
        <taxon>Dikarya</taxon>
        <taxon>Ascomycota</taxon>
        <taxon>Pezizomycotina</taxon>
        <taxon>Sordariomycetes</taxon>
        <taxon>Hypocreomycetidae</taxon>
        <taxon>Hypocreales</taxon>
        <taxon>Cordycipitaceae</taxon>
        <taxon>Akanthomyces</taxon>
        <taxon>Cordyceps confragosa</taxon>
    </lineage>
</organism>
<proteinExistence type="predicted"/>
<name>A0A168EY14_CORDF</name>
<evidence type="ECO:0000313" key="2">
    <source>
        <dbReference type="Proteomes" id="UP000076881"/>
    </source>
</evidence>
<dbReference type="AlphaFoldDB" id="A0A168EY14"/>
<comment type="caution">
    <text evidence="1">The sequence shown here is derived from an EMBL/GenBank/DDBJ whole genome shotgun (WGS) entry which is preliminary data.</text>
</comment>
<sequence length="97" mass="10697">MDTGHDASAGKDEAQPGEVGCRLVPVGSGSVWRVPCCKLWRAWHPGAIRRGLGQAQTLQGKRADLNRRWSLLTLFTLASYLRRSLSIDSRHEQELGG</sequence>
<gene>
    <name evidence="1" type="ORF">LEL_07968</name>
</gene>
<accession>A0A168EY14</accession>
<dbReference type="Proteomes" id="UP000076881">
    <property type="component" value="Unassembled WGS sequence"/>
</dbReference>
<protein>
    <submittedName>
        <fullName evidence="1">Uncharacterized protein</fullName>
    </submittedName>
</protein>
<reference evidence="1 2" key="1">
    <citation type="journal article" date="2016" name="Genome Biol. Evol.">
        <title>Divergent and convergent evolution of fungal pathogenicity.</title>
        <authorList>
            <person name="Shang Y."/>
            <person name="Xiao G."/>
            <person name="Zheng P."/>
            <person name="Cen K."/>
            <person name="Zhan S."/>
            <person name="Wang C."/>
        </authorList>
    </citation>
    <scope>NUCLEOTIDE SEQUENCE [LARGE SCALE GENOMIC DNA]</scope>
    <source>
        <strain evidence="1 2">RCEF 1005</strain>
    </source>
</reference>